<dbReference type="InterPro" id="IPR000504">
    <property type="entry name" value="RRM_dom"/>
</dbReference>
<dbReference type="InterPro" id="IPR036361">
    <property type="entry name" value="SAP_dom_sf"/>
</dbReference>
<evidence type="ECO:0000256" key="2">
    <source>
        <dbReference type="ARBA" id="ARBA00022884"/>
    </source>
</evidence>
<feature type="compositionally biased region" description="Basic and acidic residues" evidence="5">
    <location>
        <begin position="119"/>
        <end position="132"/>
    </location>
</feature>
<feature type="compositionally biased region" description="Basic and acidic residues" evidence="5">
    <location>
        <begin position="654"/>
        <end position="699"/>
    </location>
</feature>
<dbReference type="EMBL" id="JAWJWF010000003">
    <property type="protein sequence ID" value="KAK6635572.1"/>
    <property type="molecule type" value="Genomic_DNA"/>
</dbReference>
<dbReference type="Gene3D" id="1.10.720.30">
    <property type="entry name" value="SAP domain"/>
    <property type="match status" value="1"/>
</dbReference>
<feature type="compositionally biased region" description="Polar residues" evidence="5">
    <location>
        <begin position="133"/>
        <end position="147"/>
    </location>
</feature>
<dbReference type="InterPro" id="IPR051738">
    <property type="entry name" value="SAF_Modulators"/>
</dbReference>
<dbReference type="PANTHER" id="PTHR15683:SF8">
    <property type="entry name" value="SCAFFOLD ATTACHMENT FACTOR B, ISOFORM B"/>
    <property type="match status" value="1"/>
</dbReference>
<feature type="compositionally biased region" description="Basic and acidic residues" evidence="5">
    <location>
        <begin position="192"/>
        <end position="221"/>
    </location>
</feature>
<sequence>MSSDIELKKINDLRVIDLKLELEKRGLEKNGVKAVLLERLQKAMKDDGLDPEVHFFEVSNKTKRYSKCDGDKILDESQAFDEDSERDATEGNDSMIVTDELGDVEMSESNDVGMVSSESNKKSGDNVTHKNDVSSTMTKTTEISGQSHPKVLPDEKDNDTGTLLINIEDTINLDIEDKLLAEDEEEQVKVCQKVDEGKEKSTEESDKNEEINSEIVDEKSTASKSGGTVNKEETNDAIDTRETNKEDLSKSAGSSSRKKEDDSKFGKDRRSEGSTSESRNLWVSNLSSLTRATDLKQVFSKHGKVIGAKIVTNARTPGARCYGYVTMTNSDDAVRCIKHLHRIELHGRMISVEKAKGDATGPLKTSESRRAEARRNNRHDFIGKRRSSDRKTEDRKPAENGKPKSKPNDSLENSKDGLSDNKKIQNREKRSGPDGMAEKSKSRDGSRDDRTHGSHRSLHSHSPFRKRHSPRKEVLSFSQIKEERERQRLREKERRLREEAKHRREEALRQRDIDRRQKSEAARIEREKEKLRLEREKIEREKSELLRMERERQRLERERIEREKEELRMQQKRLEAARRSSKKRPSDDRRDFPDKRTAIDLGHFDAPPPPRFTEEDRRRERSRRDDFDSDRRRDSNTSRTRDDFSRKSSSTSHSAKDGRFERERDRDRDRERDRDRDISNSSYRSRDDHRSKRQDRGSSDWHSSTSQQGGAPFGSIGGPSGPNSRDPWASSDRKPDSSSWGRSESTSSDRWVTNTSNLLLGRAPSGSVIANALYQNQPGPPGMGMTLSLPSNGPYNNDRFDAYKPSLSGMRKF</sequence>
<dbReference type="Pfam" id="PF00076">
    <property type="entry name" value="RRM_1"/>
    <property type="match status" value="1"/>
</dbReference>
<dbReference type="Pfam" id="PF02037">
    <property type="entry name" value="SAP"/>
    <property type="match status" value="1"/>
</dbReference>
<feature type="compositionally biased region" description="Basic and acidic residues" evidence="5">
    <location>
        <begin position="389"/>
        <end position="452"/>
    </location>
</feature>
<comment type="caution">
    <text evidence="8">The sequence shown here is derived from an EMBL/GenBank/DDBJ whole genome shotgun (WGS) entry which is preliminary data.</text>
</comment>
<feature type="compositionally biased region" description="Basic and acidic residues" evidence="5">
    <location>
        <begin position="542"/>
        <end position="598"/>
    </location>
</feature>
<dbReference type="SMART" id="SM00513">
    <property type="entry name" value="SAP"/>
    <property type="match status" value="1"/>
</dbReference>
<comment type="subcellular location">
    <subcellularLocation>
        <location evidence="1">Nucleus</location>
    </subcellularLocation>
</comment>
<feature type="region of interest" description="Disordered" evidence="5">
    <location>
        <begin position="355"/>
        <end position="530"/>
    </location>
</feature>
<evidence type="ECO:0000256" key="3">
    <source>
        <dbReference type="ARBA" id="ARBA00023242"/>
    </source>
</evidence>
<feature type="region of interest" description="Disordered" evidence="5">
    <location>
        <begin position="190"/>
        <end position="280"/>
    </location>
</feature>
<accession>A0ABR1B688</accession>
<keyword evidence="3" id="KW-0539">Nucleus</keyword>
<feature type="region of interest" description="Disordered" evidence="5">
    <location>
        <begin position="542"/>
        <end position="751"/>
    </location>
</feature>
<feature type="compositionally biased region" description="Basic and acidic residues" evidence="5">
    <location>
        <begin position="230"/>
        <end position="249"/>
    </location>
</feature>
<dbReference type="PANTHER" id="PTHR15683">
    <property type="entry name" value="SCAFFOLD ATTACHMENT FACTOR B-RELATED"/>
    <property type="match status" value="1"/>
</dbReference>
<feature type="domain" description="SAP" evidence="7">
    <location>
        <begin position="10"/>
        <end position="44"/>
    </location>
</feature>
<evidence type="ECO:0000259" key="6">
    <source>
        <dbReference type="PROSITE" id="PS50102"/>
    </source>
</evidence>
<name>A0ABR1B688_POLSC</name>
<feature type="compositionally biased region" description="Basic and acidic residues" evidence="5">
    <location>
        <begin position="366"/>
        <end position="383"/>
    </location>
</feature>
<dbReference type="Gene3D" id="3.30.70.330">
    <property type="match status" value="1"/>
</dbReference>
<evidence type="ECO:0000313" key="9">
    <source>
        <dbReference type="Proteomes" id="UP001359485"/>
    </source>
</evidence>
<feature type="region of interest" description="Disordered" evidence="5">
    <location>
        <begin position="113"/>
        <end position="157"/>
    </location>
</feature>
<dbReference type="InterPro" id="IPR035979">
    <property type="entry name" value="RBD_domain_sf"/>
</dbReference>
<feature type="compositionally biased region" description="Low complexity" evidence="5">
    <location>
        <begin position="737"/>
        <end position="748"/>
    </location>
</feature>
<feature type="compositionally biased region" description="Basic and acidic residues" evidence="5">
    <location>
        <begin position="612"/>
        <end position="646"/>
    </location>
</feature>
<gene>
    <name evidence="8" type="ORF">RUM44_000825</name>
</gene>
<evidence type="ECO:0000256" key="4">
    <source>
        <dbReference type="PROSITE-ProRule" id="PRU00176"/>
    </source>
</evidence>
<feature type="compositionally biased region" description="Polar residues" evidence="5">
    <location>
        <begin position="700"/>
        <end position="709"/>
    </location>
</feature>
<evidence type="ECO:0000313" key="8">
    <source>
        <dbReference type="EMBL" id="KAK6635572.1"/>
    </source>
</evidence>
<evidence type="ECO:0000256" key="1">
    <source>
        <dbReference type="ARBA" id="ARBA00004123"/>
    </source>
</evidence>
<evidence type="ECO:0000259" key="7">
    <source>
        <dbReference type="PROSITE" id="PS50800"/>
    </source>
</evidence>
<reference evidence="8 9" key="1">
    <citation type="submission" date="2023-09" db="EMBL/GenBank/DDBJ databases">
        <title>Genomes of two closely related lineages of the louse Polyplax serrata with different host specificities.</title>
        <authorList>
            <person name="Martinu J."/>
            <person name="Tarabai H."/>
            <person name="Stefka J."/>
            <person name="Hypsa V."/>
        </authorList>
    </citation>
    <scope>NUCLEOTIDE SEQUENCE [LARGE SCALE GENOMIC DNA]</scope>
    <source>
        <strain evidence="8">98ZLc_SE</strain>
    </source>
</reference>
<feature type="compositionally biased region" description="Basic and acidic residues" evidence="5">
    <location>
        <begin position="257"/>
        <end position="272"/>
    </location>
</feature>
<keyword evidence="9" id="KW-1185">Reference proteome</keyword>
<feature type="compositionally biased region" description="Basic and acidic residues" evidence="5">
    <location>
        <begin position="480"/>
        <end position="530"/>
    </location>
</feature>
<dbReference type="SUPFAM" id="SSF54928">
    <property type="entry name" value="RNA-binding domain, RBD"/>
    <property type="match status" value="1"/>
</dbReference>
<dbReference type="SUPFAM" id="SSF68906">
    <property type="entry name" value="SAP domain"/>
    <property type="match status" value="1"/>
</dbReference>
<dbReference type="PROSITE" id="PS50102">
    <property type="entry name" value="RRM"/>
    <property type="match status" value="1"/>
</dbReference>
<proteinExistence type="predicted"/>
<dbReference type="Proteomes" id="UP001359485">
    <property type="component" value="Unassembled WGS sequence"/>
</dbReference>
<feature type="compositionally biased region" description="Gly residues" evidence="5">
    <location>
        <begin position="711"/>
        <end position="720"/>
    </location>
</feature>
<dbReference type="InterPro" id="IPR003034">
    <property type="entry name" value="SAP_dom"/>
</dbReference>
<dbReference type="InterPro" id="IPR012677">
    <property type="entry name" value="Nucleotide-bd_a/b_plait_sf"/>
</dbReference>
<keyword evidence="2 4" id="KW-0694">RNA-binding</keyword>
<evidence type="ECO:0008006" key="10">
    <source>
        <dbReference type="Google" id="ProtNLM"/>
    </source>
</evidence>
<feature type="domain" description="RRM" evidence="6">
    <location>
        <begin position="279"/>
        <end position="357"/>
    </location>
</feature>
<organism evidence="8 9">
    <name type="scientific">Polyplax serrata</name>
    <name type="common">Common mouse louse</name>
    <dbReference type="NCBI Taxonomy" id="468196"/>
    <lineage>
        <taxon>Eukaryota</taxon>
        <taxon>Metazoa</taxon>
        <taxon>Ecdysozoa</taxon>
        <taxon>Arthropoda</taxon>
        <taxon>Hexapoda</taxon>
        <taxon>Insecta</taxon>
        <taxon>Pterygota</taxon>
        <taxon>Neoptera</taxon>
        <taxon>Paraneoptera</taxon>
        <taxon>Psocodea</taxon>
        <taxon>Troctomorpha</taxon>
        <taxon>Phthiraptera</taxon>
        <taxon>Anoplura</taxon>
        <taxon>Polyplacidae</taxon>
        <taxon>Polyplax</taxon>
    </lineage>
</organism>
<protein>
    <recommendedName>
        <fullName evidence="10">SAFB-like transcription modulator</fullName>
    </recommendedName>
</protein>
<feature type="compositionally biased region" description="Basic residues" evidence="5">
    <location>
        <begin position="453"/>
        <end position="470"/>
    </location>
</feature>
<dbReference type="SMART" id="SM00360">
    <property type="entry name" value="RRM"/>
    <property type="match status" value="1"/>
</dbReference>
<dbReference type="PROSITE" id="PS50800">
    <property type="entry name" value="SAP"/>
    <property type="match status" value="1"/>
</dbReference>
<evidence type="ECO:0000256" key="5">
    <source>
        <dbReference type="SAM" id="MobiDB-lite"/>
    </source>
</evidence>